<protein>
    <submittedName>
        <fullName evidence="10">ATP-binding cassette subfamily B protein/ATP-binding cassette subfamily C protein</fullName>
    </submittedName>
</protein>
<dbReference type="PANTHER" id="PTHR24221:SF646">
    <property type="entry name" value="HAEMOLYSIN SECRETION ATP-BINDING PROTEIN"/>
    <property type="match status" value="1"/>
</dbReference>
<evidence type="ECO:0000256" key="7">
    <source>
        <dbReference type="SAM" id="Phobius"/>
    </source>
</evidence>
<reference evidence="10 11" key="1">
    <citation type="submission" date="2020-08" db="EMBL/GenBank/DDBJ databases">
        <title>Sequencing the genomes of 1000 actinobacteria strains.</title>
        <authorList>
            <person name="Klenk H.-P."/>
        </authorList>
    </citation>
    <scope>NUCLEOTIDE SEQUENCE [LARGE SCALE GENOMIC DNA]</scope>
    <source>
        <strain evidence="10 11">DSM 45362</strain>
    </source>
</reference>
<dbReference type="InterPro" id="IPR027417">
    <property type="entry name" value="P-loop_NTPase"/>
</dbReference>
<dbReference type="PROSITE" id="PS50929">
    <property type="entry name" value="ABC_TM1F"/>
    <property type="match status" value="1"/>
</dbReference>
<dbReference type="InterPro" id="IPR003439">
    <property type="entry name" value="ABC_transporter-like_ATP-bd"/>
</dbReference>
<feature type="transmembrane region" description="Helical" evidence="7">
    <location>
        <begin position="54"/>
        <end position="73"/>
    </location>
</feature>
<evidence type="ECO:0000313" key="10">
    <source>
        <dbReference type="EMBL" id="MBB5868154.1"/>
    </source>
</evidence>
<proteinExistence type="predicted"/>
<dbReference type="Proteomes" id="UP000587527">
    <property type="component" value="Unassembled WGS sequence"/>
</dbReference>
<dbReference type="GO" id="GO:0005524">
    <property type="term" value="F:ATP binding"/>
    <property type="evidence" value="ECO:0007669"/>
    <property type="project" value="UniProtKB-KW"/>
</dbReference>
<name>A0A841BIR4_9ACTN</name>
<sequence length="627" mass="67454">MSDDLHEIETEARPWEAYDSTVAATGFFAMLRYLPRLCGQVLRLAWSTSRVDTAALIGLTAVAEALTGVGLLATNSVFEGLLIDGPSPERVRAALPGLTLLVVSVVIRGVLRQGAHWAQARLSPQLQRAVETRMLGLVTQVELVAFDDGTFHDRLHRCRQRAGGTVYSLLRIAVDLLGCVAGFAAIAGALTVLHPILLPLLVLAVIPSAWAAVRSARLYYQMVIGFSGANRRMETLGDLMTERSSAAEVRSYTMRPFLLGEWERLSRHVQAADLAIEKRRATAQAAGSALAAVGTAVIFAALGLLLYTGRMPLAAAGTAVIAIRAAINVLTQATQVINYGYENGLFYQDYLDLCAEAEQRRMRDGGVEPPADLDRISVRDVTFTYPGAEEPALNGVSLEIASGEIIALVGENGSGKTTLAKVIAGLYEPASGDVTYGGVSARLIDLDGLRGHTAVIAQNFTRWPFTARQNITIGRFDHPDAVGQFERAASASGAAEVFARLSKGAETLLDPSYKGGTELSGGQWQRIAVARGLFRDAPLLICDEPTASLDAKTEHAIFESIRRHAVQRTVVLITHRLASVRYADRIFVLDGGRVVEQGTHAELMALAGIYAQFYSLQASAYQEVSPL</sequence>
<feature type="transmembrane region" description="Helical" evidence="7">
    <location>
        <begin position="93"/>
        <end position="111"/>
    </location>
</feature>
<dbReference type="GO" id="GO:0005886">
    <property type="term" value="C:plasma membrane"/>
    <property type="evidence" value="ECO:0007669"/>
    <property type="project" value="UniProtKB-SubCell"/>
</dbReference>
<dbReference type="PROSITE" id="PS50893">
    <property type="entry name" value="ABC_TRANSPORTER_2"/>
    <property type="match status" value="1"/>
</dbReference>
<dbReference type="AlphaFoldDB" id="A0A841BIR4"/>
<dbReference type="GO" id="GO:0034040">
    <property type="term" value="F:ATPase-coupled lipid transmembrane transporter activity"/>
    <property type="evidence" value="ECO:0007669"/>
    <property type="project" value="TreeGrafter"/>
</dbReference>
<dbReference type="InterPro" id="IPR003593">
    <property type="entry name" value="AAA+_ATPase"/>
</dbReference>
<evidence type="ECO:0000256" key="5">
    <source>
        <dbReference type="ARBA" id="ARBA00022989"/>
    </source>
</evidence>
<keyword evidence="5 7" id="KW-1133">Transmembrane helix</keyword>
<comment type="caution">
    <text evidence="10">The sequence shown here is derived from an EMBL/GenBank/DDBJ whole genome shotgun (WGS) entry which is preliminary data.</text>
</comment>
<dbReference type="RefSeq" id="WP_184833873.1">
    <property type="nucleotide sequence ID" value="NZ_JACHMN010000002.1"/>
</dbReference>
<feature type="transmembrane region" description="Helical" evidence="7">
    <location>
        <begin position="15"/>
        <end position="34"/>
    </location>
</feature>
<evidence type="ECO:0000259" key="8">
    <source>
        <dbReference type="PROSITE" id="PS50893"/>
    </source>
</evidence>
<dbReference type="Gene3D" id="1.20.1560.10">
    <property type="entry name" value="ABC transporter type 1, transmembrane domain"/>
    <property type="match status" value="1"/>
</dbReference>
<dbReference type="Gene3D" id="3.40.50.300">
    <property type="entry name" value="P-loop containing nucleotide triphosphate hydrolases"/>
    <property type="match status" value="1"/>
</dbReference>
<evidence type="ECO:0000256" key="6">
    <source>
        <dbReference type="ARBA" id="ARBA00023136"/>
    </source>
</evidence>
<dbReference type="Pfam" id="PF00005">
    <property type="entry name" value="ABC_tran"/>
    <property type="match status" value="1"/>
</dbReference>
<evidence type="ECO:0000313" key="11">
    <source>
        <dbReference type="Proteomes" id="UP000587527"/>
    </source>
</evidence>
<keyword evidence="6 7" id="KW-0472">Membrane</keyword>
<accession>A0A841BIR4</accession>
<feature type="domain" description="ABC transmembrane type-1" evidence="9">
    <location>
        <begin position="65"/>
        <end position="342"/>
    </location>
</feature>
<dbReference type="GO" id="GO:0016887">
    <property type="term" value="F:ATP hydrolysis activity"/>
    <property type="evidence" value="ECO:0007669"/>
    <property type="project" value="InterPro"/>
</dbReference>
<keyword evidence="2 7" id="KW-0812">Transmembrane</keyword>
<feature type="transmembrane region" description="Helical" evidence="7">
    <location>
        <begin position="169"/>
        <end position="190"/>
    </location>
</feature>
<dbReference type="SUPFAM" id="SSF52540">
    <property type="entry name" value="P-loop containing nucleoside triphosphate hydrolases"/>
    <property type="match status" value="1"/>
</dbReference>
<dbReference type="InterPro" id="IPR039421">
    <property type="entry name" value="Type_1_exporter"/>
</dbReference>
<evidence type="ECO:0000256" key="3">
    <source>
        <dbReference type="ARBA" id="ARBA00022741"/>
    </source>
</evidence>
<dbReference type="GO" id="GO:0140359">
    <property type="term" value="F:ABC-type transporter activity"/>
    <property type="evidence" value="ECO:0007669"/>
    <property type="project" value="InterPro"/>
</dbReference>
<dbReference type="InterPro" id="IPR017871">
    <property type="entry name" value="ABC_transporter-like_CS"/>
</dbReference>
<evidence type="ECO:0000256" key="2">
    <source>
        <dbReference type="ARBA" id="ARBA00022692"/>
    </source>
</evidence>
<feature type="domain" description="ABC transporter" evidence="8">
    <location>
        <begin position="376"/>
        <end position="616"/>
    </location>
</feature>
<feature type="transmembrane region" description="Helical" evidence="7">
    <location>
        <begin position="196"/>
        <end position="213"/>
    </location>
</feature>
<comment type="subcellular location">
    <subcellularLocation>
        <location evidence="1">Cell membrane</location>
        <topology evidence="1">Multi-pass membrane protein</topology>
    </subcellularLocation>
</comment>
<dbReference type="SUPFAM" id="SSF90123">
    <property type="entry name" value="ABC transporter transmembrane region"/>
    <property type="match status" value="1"/>
</dbReference>
<dbReference type="SMART" id="SM00382">
    <property type="entry name" value="AAA"/>
    <property type="match status" value="1"/>
</dbReference>
<evidence type="ECO:0000259" key="9">
    <source>
        <dbReference type="PROSITE" id="PS50929"/>
    </source>
</evidence>
<organism evidence="10 11">
    <name type="scientific">Allocatelliglobosispora scoriae</name>
    <dbReference type="NCBI Taxonomy" id="643052"/>
    <lineage>
        <taxon>Bacteria</taxon>
        <taxon>Bacillati</taxon>
        <taxon>Actinomycetota</taxon>
        <taxon>Actinomycetes</taxon>
        <taxon>Micromonosporales</taxon>
        <taxon>Micromonosporaceae</taxon>
        <taxon>Allocatelliglobosispora</taxon>
    </lineage>
</organism>
<dbReference type="InterPro" id="IPR036640">
    <property type="entry name" value="ABC1_TM_sf"/>
</dbReference>
<dbReference type="InterPro" id="IPR011527">
    <property type="entry name" value="ABC1_TM_dom"/>
</dbReference>
<dbReference type="EMBL" id="JACHMN010000002">
    <property type="protein sequence ID" value="MBB5868154.1"/>
    <property type="molecule type" value="Genomic_DNA"/>
</dbReference>
<keyword evidence="4 10" id="KW-0067">ATP-binding</keyword>
<dbReference type="PANTHER" id="PTHR24221">
    <property type="entry name" value="ATP-BINDING CASSETTE SUB-FAMILY B"/>
    <property type="match status" value="1"/>
</dbReference>
<gene>
    <name evidence="10" type="ORF">F4553_001533</name>
</gene>
<feature type="transmembrane region" description="Helical" evidence="7">
    <location>
        <begin position="285"/>
        <end position="307"/>
    </location>
</feature>
<evidence type="ECO:0000256" key="4">
    <source>
        <dbReference type="ARBA" id="ARBA00022840"/>
    </source>
</evidence>
<keyword evidence="3" id="KW-0547">Nucleotide-binding</keyword>
<dbReference type="PROSITE" id="PS00211">
    <property type="entry name" value="ABC_TRANSPORTER_1"/>
    <property type="match status" value="1"/>
</dbReference>
<evidence type="ECO:0000256" key="1">
    <source>
        <dbReference type="ARBA" id="ARBA00004651"/>
    </source>
</evidence>
<keyword evidence="11" id="KW-1185">Reference proteome</keyword>